<protein>
    <submittedName>
        <fullName evidence="2">Uncharacterized protein</fullName>
    </submittedName>
</protein>
<name>A0A915JA87_ROMCU</name>
<proteinExistence type="predicted"/>
<dbReference type="AlphaFoldDB" id="A0A915JA87"/>
<evidence type="ECO:0000313" key="1">
    <source>
        <dbReference type="Proteomes" id="UP000887565"/>
    </source>
</evidence>
<dbReference type="Proteomes" id="UP000887565">
    <property type="component" value="Unplaced"/>
</dbReference>
<reference evidence="2" key="1">
    <citation type="submission" date="2022-11" db="UniProtKB">
        <authorList>
            <consortium name="WormBaseParasite"/>
        </authorList>
    </citation>
    <scope>IDENTIFICATION</scope>
</reference>
<evidence type="ECO:0000313" key="2">
    <source>
        <dbReference type="WBParaSite" id="nRc.2.0.1.t23403-RA"/>
    </source>
</evidence>
<keyword evidence="1" id="KW-1185">Reference proteome</keyword>
<organism evidence="1 2">
    <name type="scientific">Romanomermis culicivorax</name>
    <name type="common">Nematode worm</name>
    <dbReference type="NCBI Taxonomy" id="13658"/>
    <lineage>
        <taxon>Eukaryota</taxon>
        <taxon>Metazoa</taxon>
        <taxon>Ecdysozoa</taxon>
        <taxon>Nematoda</taxon>
        <taxon>Enoplea</taxon>
        <taxon>Dorylaimia</taxon>
        <taxon>Mermithida</taxon>
        <taxon>Mermithoidea</taxon>
        <taxon>Mermithidae</taxon>
        <taxon>Romanomermis</taxon>
    </lineage>
</organism>
<dbReference type="WBParaSite" id="nRc.2.0.1.t23403-RA">
    <property type="protein sequence ID" value="nRc.2.0.1.t23403-RA"/>
    <property type="gene ID" value="nRc.2.0.1.g23403"/>
</dbReference>
<accession>A0A915JA87</accession>
<sequence>MAKFSAFRAAKLFIFQIRKKYFACQRKHLAYKSLKNENFPKFGIQNSKIFVEQLGQGWKKRKTKK</sequence>